<dbReference type="PANTHER" id="PTHR46910:SF3">
    <property type="entry name" value="HALOTOLERANCE PROTEIN 9-RELATED"/>
    <property type="match status" value="1"/>
</dbReference>
<dbReference type="CDD" id="cd00067">
    <property type="entry name" value="GAL4"/>
    <property type="match status" value="1"/>
</dbReference>
<dbReference type="EMBL" id="CABFNS010001090">
    <property type="protein sequence ID" value="VUC38064.1"/>
    <property type="molecule type" value="Genomic_DNA"/>
</dbReference>
<evidence type="ECO:0000256" key="2">
    <source>
        <dbReference type="ARBA" id="ARBA00022723"/>
    </source>
</evidence>
<dbReference type="InterPro" id="IPR050987">
    <property type="entry name" value="AtrR-like"/>
</dbReference>
<dbReference type="Pfam" id="PF00172">
    <property type="entry name" value="Zn_clus"/>
    <property type="match status" value="1"/>
</dbReference>
<dbReference type="SMART" id="SM00906">
    <property type="entry name" value="Fungal_trans"/>
    <property type="match status" value="1"/>
</dbReference>
<evidence type="ECO:0000313" key="6">
    <source>
        <dbReference type="EMBL" id="VUC38064.1"/>
    </source>
</evidence>
<proteinExistence type="predicted"/>
<dbReference type="PROSITE" id="PS00463">
    <property type="entry name" value="ZN2_CY6_FUNGAL_1"/>
    <property type="match status" value="1"/>
</dbReference>
<organism evidence="6 7">
    <name type="scientific">Bionectria ochroleuca</name>
    <name type="common">Gliocladium roseum</name>
    <dbReference type="NCBI Taxonomy" id="29856"/>
    <lineage>
        <taxon>Eukaryota</taxon>
        <taxon>Fungi</taxon>
        <taxon>Dikarya</taxon>
        <taxon>Ascomycota</taxon>
        <taxon>Pezizomycotina</taxon>
        <taxon>Sordariomycetes</taxon>
        <taxon>Hypocreomycetidae</taxon>
        <taxon>Hypocreales</taxon>
        <taxon>Bionectriaceae</taxon>
        <taxon>Clonostachys</taxon>
    </lineage>
</organism>
<protein>
    <recommendedName>
        <fullName evidence="5">Zn(2)-C6 fungal-type domain-containing protein</fullName>
    </recommendedName>
</protein>
<keyword evidence="2" id="KW-0479">Metal-binding</keyword>
<keyword evidence="4" id="KW-0539">Nucleus</keyword>
<evidence type="ECO:0000256" key="4">
    <source>
        <dbReference type="ARBA" id="ARBA00023242"/>
    </source>
</evidence>
<dbReference type="InterPro" id="IPR001138">
    <property type="entry name" value="Zn2Cys6_DnaBD"/>
</dbReference>
<evidence type="ECO:0000313" key="7">
    <source>
        <dbReference type="Proteomes" id="UP000766486"/>
    </source>
</evidence>
<keyword evidence="7" id="KW-1185">Reference proteome</keyword>
<evidence type="ECO:0000259" key="5">
    <source>
        <dbReference type="PROSITE" id="PS50048"/>
    </source>
</evidence>
<dbReference type="Gene3D" id="4.10.240.10">
    <property type="entry name" value="Zn(2)-C6 fungal-type DNA-binding domain"/>
    <property type="match status" value="1"/>
</dbReference>
<dbReference type="Proteomes" id="UP000766486">
    <property type="component" value="Unassembled WGS sequence"/>
</dbReference>
<dbReference type="InterPro" id="IPR036864">
    <property type="entry name" value="Zn2-C6_fun-type_DNA-bd_sf"/>
</dbReference>
<dbReference type="SUPFAM" id="SSF57701">
    <property type="entry name" value="Zn2/Cys6 DNA-binding domain"/>
    <property type="match status" value="1"/>
</dbReference>
<dbReference type="PROSITE" id="PS50048">
    <property type="entry name" value="ZN2_CY6_FUNGAL_2"/>
    <property type="match status" value="1"/>
</dbReference>
<evidence type="ECO:0000256" key="3">
    <source>
        <dbReference type="ARBA" id="ARBA00023125"/>
    </source>
</evidence>
<accession>A0ABY6V382</accession>
<comment type="caution">
    <text evidence="6">The sequence shown here is derived from an EMBL/GenBank/DDBJ whole genome shotgun (WGS) entry which is preliminary data.</text>
</comment>
<dbReference type="SMART" id="SM00066">
    <property type="entry name" value="GAL4"/>
    <property type="match status" value="1"/>
</dbReference>
<name>A0ABY6V382_BIOOC</name>
<dbReference type="CDD" id="cd12148">
    <property type="entry name" value="fungal_TF_MHR"/>
    <property type="match status" value="1"/>
</dbReference>
<gene>
    <name evidence="6" type="ORF">CLO192961_LOCUS492568</name>
</gene>
<keyword evidence="3" id="KW-0238">DNA-binding</keyword>
<comment type="subcellular location">
    <subcellularLocation>
        <location evidence="1">Nucleus</location>
    </subcellularLocation>
</comment>
<dbReference type="Pfam" id="PF04082">
    <property type="entry name" value="Fungal_trans"/>
    <property type="match status" value="1"/>
</dbReference>
<reference evidence="6 7" key="1">
    <citation type="submission" date="2019-06" db="EMBL/GenBank/DDBJ databases">
        <authorList>
            <person name="Broberg M."/>
        </authorList>
    </citation>
    <scope>NUCLEOTIDE SEQUENCE [LARGE SCALE GENOMIC DNA]</scope>
</reference>
<evidence type="ECO:0000256" key="1">
    <source>
        <dbReference type="ARBA" id="ARBA00004123"/>
    </source>
</evidence>
<sequence>MGKFKGRNAVACIPCHSQKVKCNGEAPCERCIQKGRECTYPEKKPKLVSVPENYISELERNASRSQNSEASTSRTTSASISNTGLVFETMSRESGIALKNTRFESESSTERFVHRLKQLALSGISTSSQATSPMYYTSLHGNNDDILSDLTIKLPPMSLAIQLFERFEEAFCDYHWFMRRDFKEQLTTFYSNPHPQTSDRKWLCLASIVFALSFTVLSERDAHGPNTYVNVPIHETHNSWETLLPPGFGMFDQARKLLVTVSENPSTEDIEILNLMAFYCYTLNRRKSTFLYTSQSMALAKLLQLDRPSSSLGMGSILGNNHNALSVNEHRKRLWWTCFCMDRMISAELGLTPTQTTFPADLPPPSSDNISPDDLDQFFDSGLFWLQIRICELKLRVACNESLLQEASEYHDDILQSLKESLDSLQEFGAYIPRYMSFDFSKEFPTAIFDLPWARGIATLYLRYHQCYAALLRPIYYDRLVLALEGAPRPGLSPVVSRLVDRGLHSARSNCQIILNLFQRGRNARYGYWDSAHLFSGLVILSLSQVLIEDHDNCQFSESDNTLYNTCRVILHDMASAGNPSAKDHLSHLADVESIVDMLMSGRNAMVDESDKLLLFWANFEVNETMNDSIWPDVNWNSPS</sequence>
<dbReference type="InterPro" id="IPR007219">
    <property type="entry name" value="XnlR_reg_dom"/>
</dbReference>
<dbReference type="PANTHER" id="PTHR46910">
    <property type="entry name" value="TRANSCRIPTION FACTOR PDR1"/>
    <property type="match status" value="1"/>
</dbReference>
<feature type="domain" description="Zn(2)-C6 fungal-type" evidence="5">
    <location>
        <begin position="11"/>
        <end position="40"/>
    </location>
</feature>